<feature type="non-terminal residue" evidence="1">
    <location>
        <position position="1"/>
    </location>
</feature>
<organism evidence="1">
    <name type="scientific">marine sediment metagenome</name>
    <dbReference type="NCBI Taxonomy" id="412755"/>
    <lineage>
        <taxon>unclassified sequences</taxon>
        <taxon>metagenomes</taxon>
        <taxon>ecological metagenomes</taxon>
    </lineage>
</organism>
<evidence type="ECO:0000313" key="1">
    <source>
        <dbReference type="EMBL" id="GAJ23741.1"/>
    </source>
</evidence>
<dbReference type="EMBL" id="BARW01039950">
    <property type="protein sequence ID" value="GAJ23741.1"/>
    <property type="molecule type" value="Genomic_DNA"/>
</dbReference>
<accession>X1VXI7</accession>
<comment type="caution">
    <text evidence="1">The sequence shown here is derived from an EMBL/GenBank/DDBJ whole genome shotgun (WGS) entry which is preliminary data.</text>
</comment>
<name>X1VXI7_9ZZZZ</name>
<protein>
    <submittedName>
        <fullName evidence="1">Uncharacterized protein</fullName>
    </submittedName>
</protein>
<gene>
    <name evidence="1" type="ORF">S12H4_60620</name>
</gene>
<reference evidence="1" key="1">
    <citation type="journal article" date="2014" name="Front. Microbiol.">
        <title>High frequency of phylogenetically diverse reductive dehalogenase-homologous genes in deep subseafloor sedimentary metagenomes.</title>
        <authorList>
            <person name="Kawai M."/>
            <person name="Futagami T."/>
            <person name="Toyoda A."/>
            <person name="Takaki Y."/>
            <person name="Nishi S."/>
            <person name="Hori S."/>
            <person name="Arai W."/>
            <person name="Tsubouchi T."/>
            <person name="Morono Y."/>
            <person name="Uchiyama I."/>
            <person name="Ito T."/>
            <person name="Fujiyama A."/>
            <person name="Inagaki F."/>
            <person name="Takami H."/>
        </authorList>
    </citation>
    <scope>NUCLEOTIDE SEQUENCE</scope>
    <source>
        <strain evidence="1">Expedition CK06-06</strain>
    </source>
</reference>
<sequence>RYLNVIGGFLAVIVDRSEDKPTLTFRHYGVDGDILNEDRLVVQRKIQKSKSKM</sequence>
<proteinExistence type="predicted"/>
<dbReference type="AlphaFoldDB" id="X1VXI7"/>